<keyword evidence="3" id="KW-0949">S-adenosyl-L-methionine</keyword>
<dbReference type="Proteomes" id="UP001595075">
    <property type="component" value="Unassembled WGS sequence"/>
</dbReference>
<evidence type="ECO:0000259" key="4">
    <source>
        <dbReference type="Pfam" id="PF00891"/>
    </source>
</evidence>
<dbReference type="Pfam" id="PF08100">
    <property type="entry name" value="Dimerisation"/>
    <property type="match status" value="1"/>
</dbReference>
<organism evidence="6 7">
    <name type="scientific">Oculimacula yallundae</name>
    <dbReference type="NCBI Taxonomy" id="86028"/>
    <lineage>
        <taxon>Eukaryota</taxon>
        <taxon>Fungi</taxon>
        <taxon>Dikarya</taxon>
        <taxon>Ascomycota</taxon>
        <taxon>Pezizomycotina</taxon>
        <taxon>Leotiomycetes</taxon>
        <taxon>Helotiales</taxon>
        <taxon>Ploettnerulaceae</taxon>
        <taxon>Oculimacula</taxon>
    </lineage>
</organism>
<dbReference type="InterPro" id="IPR016461">
    <property type="entry name" value="COMT-like"/>
</dbReference>
<feature type="domain" description="O-methyltransferase dimerisation" evidence="5">
    <location>
        <begin position="12"/>
        <end position="76"/>
    </location>
</feature>
<dbReference type="Pfam" id="PF00891">
    <property type="entry name" value="Methyltransf_2"/>
    <property type="match status" value="1"/>
</dbReference>
<dbReference type="PANTHER" id="PTHR43712:SF1">
    <property type="entry name" value="HYPOTHETICAL O-METHYLTRANSFERASE (EUROFUNG)-RELATED"/>
    <property type="match status" value="1"/>
</dbReference>
<dbReference type="PIRSF" id="PIRSF005739">
    <property type="entry name" value="O-mtase"/>
    <property type="match status" value="1"/>
</dbReference>
<keyword evidence="2" id="KW-0808">Transferase</keyword>
<dbReference type="InterPro" id="IPR036388">
    <property type="entry name" value="WH-like_DNA-bd_sf"/>
</dbReference>
<dbReference type="InterPro" id="IPR029063">
    <property type="entry name" value="SAM-dependent_MTases_sf"/>
</dbReference>
<evidence type="ECO:0000313" key="7">
    <source>
        <dbReference type="Proteomes" id="UP001595075"/>
    </source>
</evidence>
<evidence type="ECO:0008006" key="8">
    <source>
        <dbReference type="Google" id="ProtNLM"/>
    </source>
</evidence>
<comment type="caution">
    <text evidence="6">The sequence shown here is derived from an EMBL/GenBank/DDBJ whole genome shotgun (WGS) entry which is preliminary data.</text>
</comment>
<protein>
    <recommendedName>
        <fullName evidence="8">O-methyltransferase domain-containing protein</fullName>
    </recommendedName>
</protein>
<feature type="domain" description="O-methyltransferase C-terminal" evidence="4">
    <location>
        <begin position="180"/>
        <end position="321"/>
    </location>
</feature>
<evidence type="ECO:0000256" key="3">
    <source>
        <dbReference type="ARBA" id="ARBA00022691"/>
    </source>
</evidence>
<dbReference type="InterPro" id="IPR036390">
    <property type="entry name" value="WH_DNA-bd_sf"/>
</dbReference>
<name>A0ABR4CH54_9HELO</name>
<evidence type="ECO:0000256" key="1">
    <source>
        <dbReference type="ARBA" id="ARBA00022603"/>
    </source>
</evidence>
<keyword evidence="7" id="KW-1185">Reference proteome</keyword>
<keyword evidence="1" id="KW-0489">Methyltransferase</keyword>
<evidence type="ECO:0000313" key="6">
    <source>
        <dbReference type="EMBL" id="KAL2068852.1"/>
    </source>
</evidence>
<accession>A0ABR4CH54</accession>
<dbReference type="SUPFAM" id="SSF46785">
    <property type="entry name" value="Winged helix' DNA-binding domain"/>
    <property type="match status" value="1"/>
</dbReference>
<evidence type="ECO:0000256" key="2">
    <source>
        <dbReference type="ARBA" id="ARBA00022679"/>
    </source>
</evidence>
<gene>
    <name evidence="6" type="ORF">VTL71DRAFT_15190</name>
</gene>
<dbReference type="SUPFAM" id="SSF53335">
    <property type="entry name" value="S-adenosyl-L-methionine-dependent methyltransferases"/>
    <property type="match status" value="1"/>
</dbReference>
<dbReference type="Gene3D" id="3.40.50.150">
    <property type="entry name" value="Vaccinia Virus protein VP39"/>
    <property type="match status" value="1"/>
</dbReference>
<dbReference type="PANTHER" id="PTHR43712">
    <property type="entry name" value="PUTATIVE (AFU_ORTHOLOGUE AFUA_4G14580)-RELATED"/>
    <property type="match status" value="1"/>
</dbReference>
<proteinExistence type="predicted"/>
<dbReference type="EMBL" id="JAZHXI010000008">
    <property type="protein sequence ID" value="KAL2068852.1"/>
    <property type="molecule type" value="Genomic_DNA"/>
</dbReference>
<sequence>MIYLESAIFTTTKVLIDLGIFKALARFEQPRTATQLAHESGADPALIKRLLKLVAVEKFVDEVGPDTYAANDITRCIALPGPEGAIEDMFMSQRTLSDFPEFLKENKYANPTDKDNSGWMYGRQTKQHYFEYINSPGQEKKLEVFRKHMAFKTVGLKWFEVPQIMDSVFGTSRCGKDDALLVDVGGSGGHDLIDFRKAHSSLPGRLILQDLPATIDSLNTNALKEHNVEAMGHDFFTPQPVRGAKVYYLKMVLHDWPAKQCIEILSQLRVALRPGYSKIVLNELVIPDQNAGWFETSVDVLMMHVHSAQERREREWRELIGRVDGLKIVKIWDVEGAVEKVIEIDVV</sequence>
<evidence type="ECO:0000259" key="5">
    <source>
        <dbReference type="Pfam" id="PF08100"/>
    </source>
</evidence>
<dbReference type="InterPro" id="IPR012967">
    <property type="entry name" value="COMT_dimerisation"/>
</dbReference>
<dbReference type="Gene3D" id="1.10.10.10">
    <property type="entry name" value="Winged helix-like DNA-binding domain superfamily/Winged helix DNA-binding domain"/>
    <property type="match status" value="1"/>
</dbReference>
<dbReference type="InterPro" id="IPR001077">
    <property type="entry name" value="COMT_C"/>
</dbReference>
<reference evidence="6 7" key="1">
    <citation type="journal article" date="2024" name="Commun. Biol.">
        <title>Comparative genomic analysis of thermophilic fungi reveals convergent evolutionary adaptations and gene losses.</title>
        <authorList>
            <person name="Steindorff A.S."/>
            <person name="Aguilar-Pontes M.V."/>
            <person name="Robinson A.J."/>
            <person name="Andreopoulos B."/>
            <person name="LaButti K."/>
            <person name="Kuo A."/>
            <person name="Mondo S."/>
            <person name="Riley R."/>
            <person name="Otillar R."/>
            <person name="Haridas S."/>
            <person name="Lipzen A."/>
            <person name="Grimwood J."/>
            <person name="Schmutz J."/>
            <person name="Clum A."/>
            <person name="Reid I.D."/>
            <person name="Moisan M.C."/>
            <person name="Butler G."/>
            <person name="Nguyen T.T.M."/>
            <person name="Dewar K."/>
            <person name="Conant G."/>
            <person name="Drula E."/>
            <person name="Henrissat B."/>
            <person name="Hansel C."/>
            <person name="Singer S."/>
            <person name="Hutchinson M.I."/>
            <person name="de Vries R.P."/>
            <person name="Natvig D.O."/>
            <person name="Powell A.J."/>
            <person name="Tsang A."/>
            <person name="Grigoriev I.V."/>
        </authorList>
    </citation>
    <scope>NUCLEOTIDE SEQUENCE [LARGE SCALE GENOMIC DNA]</scope>
    <source>
        <strain evidence="6 7">CBS 494.80</strain>
    </source>
</reference>
<dbReference type="PROSITE" id="PS51683">
    <property type="entry name" value="SAM_OMT_II"/>
    <property type="match status" value="1"/>
</dbReference>